<accession>A0A9X1NDJ9</accession>
<feature type="binding site" evidence="5">
    <location>
        <position position="225"/>
    </location>
    <ligand>
        <name>dimethylallyl diphosphate</name>
        <dbReference type="ChEBI" id="CHEBI:57623"/>
    </ligand>
</feature>
<feature type="binding site" evidence="5">
    <location>
        <position position="77"/>
    </location>
    <ligand>
        <name>dimethylallyl diphosphate</name>
        <dbReference type="ChEBI" id="CHEBI:57623"/>
    </ligand>
</feature>
<keyword evidence="5 6" id="KW-0560">Oxidoreductase</keyword>
<feature type="binding site" evidence="5">
    <location>
        <position position="16"/>
    </location>
    <ligand>
        <name>[4Fe-4S] cluster</name>
        <dbReference type="ChEBI" id="CHEBI:49883"/>
    </ligand>
</feature>
<dbReference type="Gene3D" id="3.40.50.11270">
    <property type="match status" value="1"/>
</dbReference>
<dbReference type="GO" id="GO:0051539">
    <property type="term" value="F:4 iron, 4 sulfur cluster binding"/>
    <property type="evidence" value="ECO:0007669"/>
    <property type="project" value="UniProtKB-UniRule"/>
</dbReference>
<feature type="binding site" evidence="5">
    <location>
        <position position="269"/>
    </location>
    <ligand>
        <name>isopentenyl diphosphate</name>
        <dbReference type="ChEBI" id="CHEBI:128769"/>
    </ligand>
</feature>
<feature type="binding site" evidence="5">
    <location>
        <position position="226"/>
    </location>
    <ligand>
        <name>(2E)-4-hydroxy-3-methylbut-2-enyl diphosphate</name>
        <dbReference type="ChEBI" id="CHEBI:128753"/>
    </ligand>
</feature>
<dbReference type="GO" id="GO:0050992">
    <property type="term" value="P:dimethylallyl diphosphate biosynthetic process"/>
    <property type="evidence" value="ECO:0007669"/>
    <property type="project" value="UniProtKB-UniRule"/>
</dbReference>
<feature type="binding site" evidence="5">
    <location>
        <position position="197"/>
    </location>
    <ligand>
        <name>[4Fe-4S] cluster</name>
        <dbReference type="ChEBI" id="CHEBI:49883"/>
    </ligand>
</feature>
<feature type="binding site" evidence="5">
    <location>
        <position position="99"/>
    </location>
    <ligand>
        <name>[4Fe-4S] cluster</name>
        <dbReference type="ChEBI" id="CHEBI:49883"/>
    </ligand>
</feature>
<keyword evidence="3 5" id="KW-0408">Iron</keyword>
<evidence type="ECO:0000313" key="7">
    <source>
        <dbReference type="Proteomes" id="UP001138997"/>
    </source>
</evidence>
<feature type="binding site" evidence="5">
    <location>
        <position position="227"/>
    </location>
    <ligand>
        <name>(2E)-4-hydroxy-3-methylbut-2-enyl diphosphate</name>
        <dbReference type="ChEBI" id="CHEBI:128753"/>
    </ligand>
</feature>
<comment type="cofactor">
    <cofactor evidence="5">
        <name>[4Fe-4S] cluster</name>
        <dbReference type="ChEBI" id="CHEBI:49883"/>
    </cofactor>
    <text evidence="5">Binds 1 [4Fe-4S] cluster per subunit.</text>
</comment>
<keyword evidence="7" id="KW-1185">Reference proteome</keyword>
<reference evidence="6" key="1">
    <citation type="submission" date="2021-11" db="EMBL/GenBank/DDBJ databases">
        <title>Streptomyces corallinus and Kineosporia corallina sp. nov., two new coral-derived marine actinobacteria.</title>
        <authorList>
            <person name="Buangrab K."/>
            <person name="Sutthacheep M."/>
            <person name="Yeemin T."/>
            <person name="Harunari E."/>
            <person name="Igarashi Y."/>
            <person name="Sripreechasak P."/>
            <person name="Kanchanasin P."/>
            <person name="Tanasupawat S."/>
            <person name="Phongsopitanun W."/>
        </authorList>
    </citation>
    <scope>NUCLEOTIDE SEQUENCE</scope>
    <source>
        <strain evidence="6">JCM 31032</strain>
    </source>
</reference>
<organism evidence="6 7">
    <name type="scientific">Kineosporia babensis</name>
    <dbReference type="NCBI Taxonomy" id="499548"/>
    <lineage>
        <taxon>Bacteria</taxon>
        <taxon>Bacillati</taxon>
        <taxon>Actinomycetota</taxon>
        <taxon>Actinomycetes</taxon>
        <taxon>Kineosporiales</taxon>
        <taxon>Kineosporiaceae</taxon>
        <taxon>Kineosporia</taxon>
    </lineage>
</organism>
<comment type="pathway">
    <text evidence="5">Isoprenoid biosynthesis; isopentenyl diphosphate biosynthesis via DXP pathway; isopentenyl diphosphate from 1-deoxy-D-xylulose 5-phosphate: step 6/6.</text>
</comment>
<dbReference type="Proteomes" id="UP001138997">
    <property type="component" value="Unassembled WGS sequence"/>
</dbReference>
<dbReference type="RefSeq" id="WP_231440252.1">
    <property type="nucleotide sequence ID" value="NZ_JAJOMB010000004.1"/>
</dbReference>
<feature type="binding site" evidence="5">
    <location>
        <position position="269"/>
    </location>
    <ligand>
        <name>(2E)-4-hydroxy-3-methylbut-2-enyl diphosphate</name>
        <dbReference type="ChEBI" id="CHEBI:128753"/>
    </ligand>
</feature>
<dbReference type="EC" id="1.17.7.4" evidence="5"/>
<protein>
    <recommendedName>
        <fullName evidence="5">4-hydroxy-3-methylbut-2-enyl diphosphate reductase</fullName>
        <shortName evidence="5">HMBPP reductase</shortName>
        <ecNumber evidence="5">1.17.7.4</ecNumber>
    </recommendedName>
</protein>
<feature type="binding site" evidence="5">
    <location>
        <position position="226"/>
    </location>
    <ligand>
        <name>dimethylallyl diphosphate</name>
        <dbReference type="ChEBI" id="CHEBI:57623"/>
    </ligand>
</feature>
<dbReference type="AlphaFoldDB" id="A0A9X1NDJ9"/>
<feature type="binding site" evidence="5">
    <location>
        <position position="167"/>
    </location>
    <ligand>
        <name>(2E)-4-hydroxy-3-methylbut-2-enyl diphosphate</name>
        <dbReference type="ChEBI" id="CHEBI:128753"/>
    </ligand>
</feature>
<feature type="binding site" evidence="5">
    <location>
        <position position="227"/>
    </location>
    <ligand>
        <name>isopentenyl diphosphate</name>
        <dbReference type="ChEBI" id="CHEBI:128769"/>
    </ligand>
</feature>
<comment type="catalytic activity">
    <reaction evidence="5">
        <text>dimethylallyl diphosphate + 2 oxidized [2Fe-2S]-[ferredoxin] + H2O = (2E)-4-hydroxy-3-methylbut-2-enyl diphosphate + 2 reduced [2Fe-2S]-[ferredoxin] + 2 H(+)</text>
        <dbReference type="Rhea" id="RHEA:24825"/>
        <dbReference type="Rhea" id="RHEA-COMP:10000"/>
        <dbReference type="Rhea" id="RHEA-COMP:10001"/>
        <dbReference type="ChEBI" id="CHEBI:15377"/>
        <dbReference type="ChEBI" id="CHEBI:15378"/>
        <dbReference type="ChEBI" id="CHEBI:33737"/>
        <dbReference type="ChEBI" id="CHEBI:33738"/>
        <dbReference type="ChEBI" id="CHEBI:57623"/>
        <dbReference type="ChEBI" id="CHEBI:128753"/>
        <dbReference type="EC" id="1.17.7.4"/>
    </reaction>
</comment>
<evidence type="ECO:0000256" key="3">
    <source>
        <dbReference type="ARBA" id="ARBA00023004"/>
    </source>
</evidence>
<dbReference type="GO" id="GO:0051745">
    <property type="term" value="F:4-hydroxy-3-methylbut-2-enyl diphosphate reductase activity"/>
    <property type="evidence" value="ECO:0007669"/>
    <property type="project" value="UniProtKB-UniRule"/>
</dbReference>
<evidence type="ECO:0000256" key="5">
    <source>
        <dbReference type="HAMAP-Rule" id="MF_00191"/>
    </source>
</evidence>
<comment type="pathway">
    <text evidence="5">Isoprenoid biosynthesis; dimethylallyl diphosphate biosynthesis; dimethylallyl diphosphate from (2E)-4-hydroxy-3-methylbutenyl diphosphate: step 1/1.</text>
</comment>
<keyword evidence="4 5" id="KW-0411">Iron-sulfur</keyword>
<evidence type="ECO:0000313" key="6">
    <source>
        <dbReference type="EMBL" id="MCD5311073.1"/>
    </source>
</evidence>
<comment type="function">
    <text evidence="5">Catalyzes the conversion of 1-hydroxy-2-methyl-2-(E)-butenyl 4-diphosphate (HMBPP) into a mixture of isopentenyl diphosphate (IPP) and dimethylallyl diphosphate (DMAPP). Acts in the terminal step of the DOXP/MEP pathway for isoprenoid precursor biosynthesis.</text>
</comment>
<dbReference type="CDD" id="cd13944">
    <property type="entry name" value="lytB_ispH"/>
    <property type="match status" value="1"/>
</dbReference>
<keyword evidence="5" id="KW-0414">Isoprene biosynthesis</keyword>
<evidence type="ECO:0000256" key="4">
    <source>
        <dbReference type="ARBA" id="ARBA00023014"/>
    </source>
</evidence>
<dbReference type="GO" id="GO:0019288">
    <property type="term" value="P:isopentenyl diphosphate biosynthetic process, methylerythritol 4-phosphate pathway"/>
    <property type="evidence" value="ECO:0007669"/>
    <property type="project" value="UniProtKB-UniRule"/>
</dbReference>
<dbReference type="EMBL" id="JAJOMB010000004">
    <property type="protein sequence ID" value="MCD5311073.1"/>
    <property type="molecule type" value="Genomic_DNA"/>
</dbReference>
<name>A0A9X1NDJ9_9ACTN</name>
<feature type="active site" description="Proton donor" evidence="5">
    <location>
        <position position="129"/>
    </location>
</feature>
<comment type="similarity">
    <text evidence="5">Belongs to the IspH family.</text>
</comment>
<dbReference type="InterPro" id="IPR003451">
    <property type="entry name" value="LytB/IspH"/>
</dbReference>
<dbReference type="PANTHER" id="PTHR30426">
    <property type="entry name" value="4-HYDROXY-3-METHYLBUT-2-ENYL DIPHOSPHATE REDUCTASE"/>
    <property type="match status" value="1"/>
</dbReference>
<feature type="binding site" evidence="5">
    <location>
        <position position="227"/>
    </location>
    <ligand>
        <name>dimethylallyl diphosphate</name>
        <dbReference type="ChEBI" id="CHEBI:57623"/>
    </ligand>
</feature>
<evidence type="ECO:0000256" key="1">
    <source>
        <dbReference type="ARBA" id="ARBA00022485"/>
    </source>
</evidence>
<keyword evidence="1 5" id="KW-0004">4Fe-4S</keyword>
<comment type="caution">
    <text evidence="6">The sequence shown here is derived from an EMBL/GenBank/DDBJ whole genome shotgun (WGS) entry which is preliminary data.</text>
</comment>
<dbReference type="NCBIfam" id="TIGR00216">
    <property type="entry name" value="ispH_lytB"/>
    <property type="match status" value="1"/>
</dbReference>
<evidence type="ECO:0000256" key="2">
    <source>
        <dbReference type="ARBA" id="ARBA00022723"/>
    </source>
</evidence>
<keyword evidence="2 5" id="KW-0479">Metal-binding</keyword>
<proteinExistence type="inferred from homology"/>
<dbReference type="Gene3D" id="3.40.1010.20">
    <property type="entry name" value="4-hydroxy-3-methylbut-2-enyl diphosphate reductase, catalytic domain"/>
    <property type="match status" value="2"/>
</dbReference>
<feature type="binding site" evidence="5">
    <location>
        <position position="127"/>
    </location>
    <ligand>
        <name>isopentenyl diphosphate</name>
        <dbReference type="ChEBI" id="CHEBI:128769"/>
    </ligand>
</feature>
<sequence>MSRERTVLLPSPRSFCAGVERAVSVVEQLLREHGKVHVRKQIVHNQHVIAELEAQGAVFVDELEEVPAGSPVVFSAHGVSPAVRREAAQRQLPVIDATCPLVAKVHAEAGRYAARGDTTFLIGHAGHEEVEGVLGEAPEHLLLVETIDDVAGLQVPDPTRVSYLTQTTLAVDETAEIIAALRARFPHLRGPATDDICYATTNRQNALIAVLNEAQLVLVIGSTNSSNSLRLVETARRRRVPAHLIDSAEQIAPEWLQGVSVIGLTAGASAPPTMVDDVLTHLARHGPVTVEERILTRESVEFRPVRSA</sequence>
<feature type="binding site" evidence="5">
    <location>
        <position position="127"/>
    </location>
    <ligand>
        <name>dimethylallyl diphosphate</name>
        <dbReference type="ChEBI" id="CHEBI:57623"/>
    </ligand>
</feature>
<feature type="binding site" evidence="5">
    <location>
        <position position="77"/>
    </location>
    <ligand>
        <name>(2E)-4-hydroxy-3-methylbut-2-enyl diphosphate</name>
        <dbReference type="ChEBI" id="CHEBI:128753"/>
    </ligand>
</feature>
<feature type="binding site" evidence="5">
    <location>
        <position position="127"/>
    </location>
    <ligand>
        <name>(2E)-4-hydroxy-3-methylbut-2-enyl diphosphate</name>
        <dbReference type="ChEBI" id="CHEBI:128753"/>
    </ligand>
</feature>
<feature type="binding site" evidence="5">
    <location>
        <position position="77"/>
    </location>
    <ligand>
        <name>isopentenyl diphosphate</name>
        <dbReference type="ChEBI" id="CHEBI:128769"/>
    </ligand>
</feature>
<feature type="binding site" evidence="5">
    <location>
        <position position="269"/>
    </location>
    <ligand>
        <name>dimethylallyl diphosphate</name>
        <dbReference type="ChEBI" id="CHEBI:57623"/>
    </ligand>
</feature>
<feature type="binding site" evidence="5">
    <location>
        <position position="44"/>
    </location>
    <ligand>
        <name>isopentenyl diphosphate</name>
        <dbReference type="ChEBI" id="CHEBI:128769"/>
    </ligand>
</feature>
<feature type="binding site" evidence="5">
    <location>
        <position position="225"/>
    </location>
    <ligand>
        <name>isopentenyl diphosphate</name>
        <dbReference type="ChEBI" id="CHEBI:128769"/>
    </ligand>
</feature>
<dbReference type="PANTHER" id="PTHR30426:SF0">
    <property type="entry name" value="4-HYDROXY-3-METHYLBUT-2-ENYL DIPHOSPHATE REDUCTASE"/>
    <property type="match status" value="1"/>
</dbReference>
<feature type="binding site" evidence="5">
    <location>
        <position position="226"/>
    </location>
    <ligand>
        <name>isopentenyl diphosphate</name>
        <dbReference type="ChEBI" id="CHEBI:128769"/>
    </ligand>
</feature>
<dbReference type="HAMAP" id="MF_00191">
    <property type="entry name" value="IspH"/>
    <property type="match status" value="1"/>
</dbReference>
<dbReference type="Pfam" id="PF02401">
    <property type="entry name" value="LYTB"/>
    <property type="match status" value="1"/>
</dbReference>
<feature type="binding site" evidence="5">
    <location>
        <position position="225"/>
    </location>
    <ligand>
        <name>(2E)-4-hydroxy-3-methylbut-2-enyl diphosphate</name>
        <dbReference type="ChEBI" id="CHEBI:128753"/>
    </ligand>
</feature>
<dbReference type="GO" id="GO:0046872">
    <property type="term" value="F:metal ion binding"/>
    <property type="evidence" value="ECO:0007669"/>
    <property type="project" value="UniProtKB-KW"/>
</dbReference>
<feature type="binding site" evidence="5">
    <location>
        <position position="44"/>
    </location>
    <ligand>
        <name>dimethylallyl diphosphate</name>
        <dbReference type="ChEBI" id="CHEBI:57623"/>
    </ligand>
</feature>
<feature type="binding site" evidence="5">
    <location>
        <position position="44"/>
    </location>
    <ligand>
        <name>(2E)-4-hydroxy-3-methylbut-2-enyl diphosphate</name>
        <dbReference type="ChEBI" id="CHEBI:128753"/>
    </ligand>
</feature>
<comment type="catalytic activity">
    <reaction evidence="5">
        <text>isopentenyl diphosphate + 2 oxidized [2Fe-2S]-[ferredoxin] + H2O = (2E)-4-hydroxy-3-methylbut-2-enyl diphosphate + 2 reduced [2Fe-2S]-[ferredoxin] + 2 H(+)</text>
        <dbReference type="Rhea" id="RHEA:24488"/>
        <dbReference type="Rhea" id="RHEA-COMP:10000"/>
        <dbReference type="Rhea" id="RHEA-COMP:10001"/>
        <dbReference type="ChEBI" id="CHEBI:15377"/>
        <dbReference type="ChEBI" id="CHEBI:15378"/>
        <dbReference type="ChEBI" id="CHEBI:33737"/>
        <dbReference type="ChEBI" id="CHEBI:33738"/>
        <dbReference type="ChEBI" id="CHEBI:128753"/>
        <dbReference type="ChEBI" id="CHEBI:128769"/>
        <dbReference type="EC" id="1.17.7.4"/>
    </reaction>
</comment>
<gene>
    <name evidence="5 6" type="primary">ispH</name>
    <name evidence="6" type="ORF">LR394_09210</name>
</gene>
<dbReference type="GO" id="GO:0016114">
    <property type="term" value="P:terpenoid biosynthetic process"/>
    <property type="evidence" value="ECO:0007669"/>
    <property type="project" value="UniProtKB-UniRule"/>
</dbReference>